<gene>
    <name evidence="1" type="ORF">M9H77_35320</name>
</gene>
<proteinExistence type="predicted"/>
<evidence type="ECO:0000313" key="1">
    <source>
        <dbReference type="EMBL" id="KAI5649315.1"/>
    </source>
</evidence>
<protein>
    <submittedName>
        <fullName evidence="1">Uncharacterized protein</fullName>
    </submittedName>
</protein>
<dbReference type="EMBL" id="CM044708">
    <property type="protein sequence ID" value="KAI5649315.1"/>
    <property type="molecule type" value="Genomic_DNA"/>
</dbReference>
<evidence type="ECO:0000313" key="2">
    <source>
        <dbReference type="Proteomes" id="UP001060085"/>
    </source>
</evidence>
<dbReference type="Proteomes" id="UP001060085">
    <property type="component" value="Linkage Group LG08"/>
</dbReference>
<accession>A0ACB9ZSC3</accession>
<name>A0ACB9ZSC3_CATRO</name>
<keyword evidence="2" id="KW-1185">Reference proteome</keyword>
<sequence length="294" mass="32237">MVRPGARRGDDNLGPVTDMTCRVEGRTVTASSRVHRSLLPNHIYQLGSSSSPSHRPHTPDDQRDHDDDDDNDDDSDDAEDEEEPVPVAPASSFGGRPRLGKDKGLTDSFMLVMSKISGSCNKRPNKAPNVLTLTQRKKAKSSYWEQRGPAEGGPVDLVLIPSYDMWHVDLCICSLVCSSIPTQHYYRLLWRGGRWTPTCPYALGVVDVHYSRGHLIVVIQSDLGITYTGGGRNGQELFDIATDMSSRLSSGDKAACYIQYLLGSSLFPNKSGNICMGCCDTCLLIQEPWSGLAC</sequence>
<organism evidence="1 2">
    <name type="scientific">Catharanthus roseus</name>
    <name type="common">Madagascar periwinkle</name>
    <name type="synonym">Vinca rosea</name>
    <dbReference type="NCBI Taxonomy" id="4058"/>
    <lineage>
        <taxon>Eukaryota</taxon>
        <taxon>Viridiplantae</taxon>
        <taxon>Streptophyta</taxon>
        <taxon>Embryophyta</taxon>
        <taxon>Tracheophyta</taxon>
        <taxon>Spermatophyta</taxon>
        <taxon>Magnoliopsida</taxon>
        <taxon>eudicotyledons</taxon>
        <taxon>Gunneridae</taxon>
        <taxon>Pentapetalae</taxon>
        <taxon>asterids</taxon>
        <taxon>lamiids</taxon>
        <taxon>Gentianales</taxon>
        <taxon>Apocynaceae</taxon>
        <taxon>Rauvolfioideae</taxon>
        <taxon>Vinceae</taxon>
        <taxon>Catharanthinae</taxon>
        <taxon>Catharanthus</taxon>
    </lineage>
</organism>
<comment type="caution">
    <text evidence="1">The sequence shown here is derived from an EMBL/GenBank/DDBJ whole genome shotgun (WGS) entry which is preliminary data.</text>
</comment>
<reference evidence="2" key="1">
    <citation type="journal article" date="2023" name="Nat. Plants">
        <title>Single-cell RNA sequencing provides a high-resolution roadmap for understanding the multicellular compartmentation of specialized metabolism.</title>
        <authorList>
            <person name="Sun S."/>
            <person name="Shen X."/>
            <person name="Li Y."/>
            <person name="Li Y."/>
            <person name="Wang S."/>
            <person name="Li R."/>
            <person name="Zhang H."/>
            <person name="Shen G."/>
            <person name="Guo B."/>
            <person name="Wei J."/>
            <person name="Xu J."/>
            <person name="St-Pierre B."/>
            <person name="Chen S."/>
            <person name="Sun C."/>
        </authorList>
    </citation>
    <scope>NUCLEOTIDE SEQUENCE [LARGE SCALE GENOMIC DNA]</scope>
</reference>